<evidence type="ECO:0000313" key="2">
    <source>
        <dbReference type="Proteomes" id="UP000001544"/>
    </source>
</evidence>
<dbReference type="STRING" id="398511.BpOF4_06290"/>
<evidence type="ECO:0000313" key="1">
    <source>
        <dbReference type="EMBL" id="ADC49318.1"/>
    </source>
</evidence>
<accession>D3FZS6</accession>
<dbReference type="EMBL" id="CP001878">
    <property type="protein sequence ID" value="ADC49318.1"/>
    <property type="molecule type" value="Genomic_DNA"/>
</dbReference>
<reference evidence="1 2" key="1">
    <citation type="journal article" date="2011" name="Environ. Microbiol.">
        <title>Genome of alkaliphilic Bacillus pseudofirmus OF4 reveals adaptations that support the ability to grow in an external pH range from 7.5 to 11.4.</title>
        <authorList>
            <person name="Janto B."/>
            <person name="Ahmed A."/>
            <person name="Ito M."/>
            <person name="Liu J."/>
            <person name="Hicks D.B."/>
            <person name="Pagni S."/>
            <person name="Fackelmayer O.J."/>
            <person name="Smith T.A."/>
            <person name="Earl J."/>
            <person name="Elbourne L.D."/>
            <person name="Hassan K."/>
            <person name="Paulsen I.T."/>
            <person name="Kolsto A.B."/>
            <person name="Tourasse N.J."/>
            <person name="Ehrlich G.D."/>
            <person name="Boissy R."/>
            <person name="Ivey D.M."/>
            <person name="Li G."/>
            <person name="Xue Y."/>
            <person name="Ma Y."/>
            <person name="Hu F.Z."/>
            <person name="Krulwich T.A."/>
        </authorList>
    </citation>
    <scope>NUCLEOTIDE SEQUENCE [LARGE SCALE GENOMIC DNA]</scope>
    <source>
        <strain evidence="2">ATCC BAA-2126 / JCM 17055 / OF4</strain>
    </source>
</reference>
<gene>
    <name evidence="1" type="ordered locus">BpOF4_06290</name>
</gene>
<protein>
    <submittedName>
        <fullName evidence="1">Uncharacterized protein</fullName>
    </submittedName>
</protein>
<dbReference type="Proteomes" id="UP000001544">
    <property type="component" value="Chromosome"/>
</dbReference>
<dbReference type="AlphaFoldDB" id="D3FZS6"/>
<name>D3FZS6_ALKPO</name>
<sequence>MPLAVTQAIPAVHLAEAGVIKEFYYKPSGQFIIVSLVFFSQILHLMK</sequence>
<keyword evidence="2" id="KW-1185">Reference proteome</keyword>
<dbReference type="HOGENOM" id="CLU_3164798_0_0_9"/>
<organism evidence="1 2">
    <name type="scientific">Alkalihalophilus pseudofirmus (strain ATCC BAA-2126 / JCM 17055 / OF4)</name>
    <name type="common">Bacillus pseudofirmus</name>
    <dbReference type="NCBI Taxonomy" id="398511"/>
    <lineage>
        <taxon>Bacteria</taxon>
        <taxon>Bacillati</taxon>
        <taxon>Bacillota</taxon>
        <taxon>Bacilli</taxon>
        <taxon>Bacillales</taxon>
        <taxon>Bacillaceae</taxon>
        <taxon>Alkalihalophilus</taxon>
    </lineage>
</organism>
<proteinExistence type="predicted"/>
<dbReference type="KEGG" id="bpf:BpOF4_06290"/>